<sequence>MITEEEVLIEKTKTISLATSKKKKTVSWNDNESEGKIREEYLNVSESASPSKKILNAQMKQLVEQEGYSELEAAAFVGKPQTLSGDVILNEPTFYASQEEIKDQVAEKKEFKSAIGGQETRTMNSFFRTNMIHIGIPAIDAQEKNIKNMNENKEKSTIQGNENIFFGVRRPLIIGMTTSMDTSAIMALANYKY</sequence>
<protein>
    <submittedName>
        <fullName evidence="1">Uncharacterized protein</fullName>
    </submittedName>
</protein>
<dbReference type="OrthoDB" id="5653413at2"/>
<dbReference type="RefSeq" id="WP_003636759.1">
    <property type="nucleotide sequence ID" value="NC_013861.1"/>
</dbReference>
<dbReference type="KEGG" id="llo:LLO_2009"/>
<dbReference type="HOGENOM" id="CLU_1407235_0_0_6"/>
<dbReference type="GeneID" id="40926226"/>
<dbReference type="EMBL" id="FN650140">
    <property type="protein sequence ID" value="CBJ12394.1"/>
    <property type="molecule type" value="Genomic_DNA"/>
</dbReference>
<accession>D3HJ13</accession>
<reference evidence="1 2" key="1">
    <citation type="journal article" date="2010" name="PLoS Genet.">
        <title>Analysis of the Legionella longbeachae genome and transcriptome uncovers unique strategies to cause Legionnaires' disease.</title>
        <authorList>
            <person name="Cazalet C."/>
            <person name="Gomez-Valero L."/>
            <person name="Rusniok C."/>
            <person name="Lomma M."/>
            <person name="Dervins-Ravault D."/>
            <person name="Newton H."/>
            <person name="Sansom F."/>
            <person name="Jarraud S."/>
            <person name="Zidane N."/>
            <person name="Ma L."/>
            <person name="Bouchier C."/>
            <person name="Etienne J."/>
            <person name="Hartland E."/>
            <person name="Buchrieser C."/>
        </authorList>
    </citation>
    <scope>NUCLEOTIDE SEQUENCE [LARGE SCALE GENOMIC DNA]</scope>
    <source>
        <strain evidence="1 2">NSW150</strain>
    </source>
</reference>
<evidence type="ECO:0000313" key="1">
    <source>
        <dbReference type="EMBL" id="CBJ12394.1"/>
    </source>
</evidence>
<dbReference type="eggNOG" id="ENOG5031EVG">
    <property type="taxonomic scope" value="Bacteria"/>
</dbReference>
<dbReference type="AlphaFoldDB" id="D3HJ13"/>
<evidence type="ECO:0000313" key="2">
    <source>
        <dbReference type="Proteomes" id="UP000001060"/>
    </source>
</evidence>
<gene>
    <name evidence="1" type="ordered locus">LLO_2009</name>
</gene>
<dbReference type="Proteomes" id="UP000001060">
    <property type="component" value="Chromosome"/>
</dbReference>
<keyword evidence="2" id="KW-1185">Reference proteome</keyword>
<name>D3HJ13_LEGLN</name>
<proteinExistence type="predicted"/>
<organism evidence="1 2">
    <name type="scientific">Legionella longbeachae serogroup 1 (strain NSW150)</name>
    <dbReference type="NCBI Taxonomy" id="661367"/>
    <lineage>
        <taxon>Bacteria</taxon>
        <taxon>Pseudomonadati</taxon>
        <taxon>Pseudomonadota</taxon>
        <taxon>Gammaproteobacteria</taxon>
        <taxon>Legionellales</taxon>
        <taxon>Legionellaceae</taxon>
        <taxon>Legionella</taxon>
    </lineage>
</organism>